<comment type="similarity">
    <text evidence="6">Belongs to the NnrD/CARKD family.</text>
</comment>
<dbReference type="HAMAP" id="MF_01965">
    <property type="entry name" value="NADHX_dehydratase"/>
    <property type="match status" value="1"/>
</dbReference>
<dbReference type="GO" id="GO:0005524">
    <property type="term" value="F:ATP binding"/>
    <property type="evidence" value="ECO:0007669"/>
    <property type="project" value="UniProtKB-KW"/>
</dbReference>
<evidence type="ECO:0000256" key="2">
    <source>
        <dbReference type="ARBA" id="ARBA00022840"/>
    </source>
</evidence>
<dbReference type="InterPro" id="IPR000631">
    <property type="entry name" value="CARKD"/>
</dbReference>
<evidence type="ECO:0000256" key="4">
    <source>
        <dbReference type="ARBA" id="ARBA00023027"/>
    </source>
</evidence>
<comment type="catalytic activity">
    <reaction evidence="6">
        <text>(6S)-NADHX + ADP = AMP + phosphate + NADH + H(+)</text>
        <dbReference type="Rhea" id="RHEA:32223"/>
        <dbReference type="ChEBI" id="CHEBI:15378"/>
        <dbReference type="ChEBI" id="CHEBI:43474"/>
        <dbReference type="ChEBI" id="CHEBI:57945"/>
        <dbReference type="ChEBI" id="CHEBI:64074"/>
        <dbReference type="ChEBI" id="CHEBI:456215"/>
        <dbReference type="ChEBI" id="CHEBI:456216"/>
        <dbReference type="EC" id="4.2.1.136"/>
    </reaction>
</comment>
<keyword evidence="2 6" id="KW-0067">ATP-binding</keyword>
<protein>
    <recommendedName>
        <fullName evidence="6">ADP-dependent (S)-NAD(P)H-hydrate dehydratase</fullName>
        <ecNumber evidence="6">4.2.1.136</ecNumber>
    </recommendedName>
    <alternativeName>
        <fullName evidence="6">ADP-dependent NAD(P)HX dehydratase</fullName>
    </alternativeName>
</protein>
<evidence type="ECO:0000256" key="6">
    <source>
        <dbReference type="HAMAP-Rule" id="MF_01965"/>
    </source>
</evidence>
<dbReference type="Pfam" id="PF01256">
    <property type="entry name" value="Carb_kinase"/>
    <property type="match status" value="1"/>
</dbReference>
<reference evidence="8" key="2">
    <citation type="submission" date="2021-04" db="EMBL/GenBank/DDBJ databases">
        <authorList>
            <person name="Gilroy R."/>
        </authorList>
    </citation>
    <scope>NUCLEOTIDE SEQUENCE</scope>
    <source>
        <strain evidence="8">ChiSxjej3B15-572</strain>
    </source>
</reference>
<evidence type="ECO:0000256" key="3">
    <source>
        <dbReference type="ARBA" id="ARBA00022857"/>
    </source>
</evidence>
<keyword evidence="1 6" id="KW-0547">Nucleotide-binding</keyword>
<dbReference type="CDD" id="cd01171">
    <property type="entry name" value="YXKO-related"/>
    <property type="match status" value="1"/>
</dbReference>
<sequence length="286" mass="30837">MQVLDDSILTKVIKPRPPESFKGTFGKILLVGGNHQFGGAIIMATTAAVYSGAGLVTVATDKKNAAPLHANLPEAMVIDFDDQEAVANIVEKVNTVVIGPGLGEERESRAVLDNVFTHTQPQQAVVIDGSAITLMAKEDIPLPKGHLIFTPHQMEWQRLSGIKISDQAEAVNRKKVDQLGGIVVLKKHHTEIYTEKDTYQLPNGSAAQAIGGMGDTLAGMVGGFTAQFRDHLTDAVLAATYAHSAVADQIAQDQYIVLPHQISMALPQFMKKISDQDQDHQIGFLN</sequence>
<evidence type="ECO:0000256" key="1">
    <source>
        <dbReference type="ARBA" id="ARBA00022741"/>
    </source>
</evidence>
<comment type="caution">
    <text evidence="8">The sequence shown here is derived from an EMBL/GenBank/DDBJ whole genome shotgun (WGS) entry which is preliminary data.</text>
</comment>
<organism evidence="8 9">
    <name type="scientific">Candidatus Limosilactobacillus merdigallinarum</name>
    <dbReference type="NCBI Taxonomy" id="2838652"/>
    <lineage>
        <taxon>Bacteria</taxon>
        <taxon>Bacillati</taxon>
        <taxon>Bacillota</taxon>
        <taxon>Bacilli</taxon>
        <taxon>Lactobacillales</taxon>
        <taxon>Lactobacillaceae</taxon>
        <taxon>Limosilactobacillus</taxon>
    </lineage>
</organism>
<comment type="catalytic activity">
    <reaction evidence="6">
        <text>(6S)-NADPHX + ADP = AMP + phosphate + NADPH + H(+)</text>
        <dbReference type="Rhea" id="RHEA:32235"/>
        <dbReference type="ChEBI" id="CHEBI:15378"/>
        <dbReference type="ChEBI" id="CHEBI:43474"/>
        <dbReference type="ChEBI" id="CHEBI:57783"/>
        <dbReference type="ChEBI" id="CHEBI:64076"/>
        <dbReference type="ChEBI" id="CHEBI:456215"/>
        <dbReference type="ChEBI" id="CHEBI:456216"/>
        <dbReference type="EC" id="4.2.1.136"/>
    </reaction>
</comment>
<dbReference type="EMBL" id="DXFH01000030">
    <property type="protein sequence ID" value="HIX36199.1"/>
    <property type="molecule type" value="Genomic_DNA"/>
</dbReference>
<dbReference type="InterPro" id="IPR029056">
    <property type="entry name" value="Ribokinase-like"/>
</dbReference>
<feature type="domain" description="YjeF C-terminal" evidence="7">
    <location>
        <begin position="5"/>
        <end position="273"/>
    </location>
</feature>
<feature type="binding site" evidence="6">
    <location>
        <begin position="186"/>
        <end position="190"/>
    </location>
    <ligand>
        <name>AMP</name>
        <dbReference type="ChEBI" id="CHEBI:456215"/>
    </ligand>
</feature>
<dbReference type="GO" id="GO:0052855">
    <property type="term" value="F:ADP-dependent NAD(P)H-hydrate dehydratase activity"/>
    <property type="evidence" value="ECO:0007669"/>
    <property type="project" value="UniProtKB-UniRule"/>
</dbReference>
<dbReference type="Gene3D" id="3.40.1190.20">
    <property type="match status" value="1"/>
</dbReference>
<dbReference type="InterPro" id="IPR017953">
    <property type="entry name" value="Carbohydrate_kinase_pred_CS"/>
</dbReference>
<accession>A0A9D2AL06</accession>
<keyword evidence="4 6" id="KW-0520">NAD</keyword>
<dbReference type="PROSITE" id="PS01050">
    <property type="entry name" value="YJEF_C_2"/>
    <property type="match status" value="1"/>
</dbReference>
<comment type="subunit">
    <text evidence="6">Homotetramer.</text>
</comment>
<dbReference type="GO" id="GO:0046496">
    <property type="term" value="P:nicotinamide nucleotide metabolic process"/>
    <property type="evidence" value="ECO:0007669"/>
    <property type="project" value="UniProtKB-UniRule"/>
</dbReference>
<proteinExistence type="inferred from homology"/>
<evidence type="ECO:0000259" key="7">
    <source>
        <dbReference type="PROSITE" id="PS51383"/>
    </source>
</evidence>
<gene>
    <name evidence="6" type="primary">nnrD</name>
    <name evidence="8" type="ORF">H9856_07475</name>
</gene>
<reference evidence="8" key="1">
    <citation type="journal article" date="2021" name="PeerJ">
        <title>Extensive microbial diversity within the chicken gut microbiome revealed by metagenomics and culture.</title>
        <authorList>
            <person name="Gilroy R."/>
            <person name="Ravi A."/>
            <person name="Getino M."/>
            <person name="Pursley I."/>
            <person name="Horton D.L."/>
            <person name="Alikhan N.F."/>
            <person name="Baker D."/>
            <person name="Gharbi K."/>
            <person name="Hall N."/>
            <person name="Watson M."/>
            <person name="Adriaenssens E.M."/>
            <person name="Foster-Nyarko E."/>
            <person name="Jarju S."/>
            <person name="Secka A."/>
            <person name="Antonio M."/>
            <person name="Oren A."/>
            <person name="Chaudhuri R.R."/>
            <person name="La Ragione R."/>
            <person name="Hildebrand F."/>
            <person name="Pallen M.J."/>
        </authorList>
    </citation>
    <scope>NUCLEOTIDE SEQUENCE</scope>
    <source>
        <strain evidence="8">ChiSxjej3B15-572</strain>
    </source>
</reference>
<dbReference type="SUPFAM" id="SSF53613">
    <property type="entry name" value="Ribokinase-like"/>
    <property type="match status" value="1"/>
</dbReference>
<feature type="binding site" evidence="6">
    <location>
        <position position="40"/>
    </location>
    <ligand>
        <name>(6S)-NADPHX</name>
        <dbReference type="ChEBI" id="CHEBI:64076"/>
    </ligand>
</feature>
<feature type="binding site" evidence="6">
    <location>
        <position position="152"/>
    </location>
    <ligand>
        <name>(6S)-NADPHX</name>
        <dbReference type="ChEBI" id="CHEBI:64076"/>
    </ligand>
</feature>
<keyword evidence="5 6" id="KW-0456">Lyase</keyword>
<feature type="binding site" evidence="6">
    <location>
        <position position="101"/>
    </location>
    <ligand>
        <name>(6S)-NADPHX</name>
        <dbReference type="ChEBI" id="CHEBI:64076"/>
    </ligand>
</feature>
<dbReference type="PANTHER" id="PTHR12592:SF0">
    <property type="entry name" value="ATP-DEPENDENT (S)-NAD(P)H-HYDRATE DEHYDRATASE"/>
    <property type="match status" value="1"/>
</dbReference>
<dbReference type="EC" id="4.2.1.136" evidence="6"/>
<name>A0A9D2AL06_9LACO</name>
<evidence type="ECO:0000313" key="8">
    <source>
        <dbReference type="EMBL" id="HIX36199.1"/>
    </source>
</evidence>
<feature type="binding site" evidence="6">
    <location>
        <position position="215"/>
    </location>
    <ligand>
        <name>(6S)-NADPHX</name>
        <dbReference type="ChEBI" id="CHEBI:64076"/>
    </ligand>
</feature>
<keyword evidence="3 6" id="KW-0521">NADP</keyword>
<comment type="cofactor">
    <cofactor evidence="6">
        <name>Mg(2+)</name>
        <dbReference type="ChEBI" id="CHEBI:18420"/>
    </cofactor>
</comment>
<dbReference type="GO" id="GO:0110051">
    <property type="term" value="P:metabolite repair"/>
    <property type="evidence" value="ECO:0007669"/>
    <property type="project" value="TreeGrafter"/>
</dbReference>
<dbReference type="AlphaFoldDB" id="A0A9D2AL06"/>
<dbReference type="NCBIfam" id="TIGR00196">
    <property type="entry name" value="yjeF_cterm"/>
    <property type="match status" value="1"/>
</dbReference>
<dbReference type="Proteomes" id="UP000824231">
    <property type="component" value="Unassembled WGS sequence"/>
</dbReference>
<dbReference type="PANTHER" id="PTHR12592">
    <property type="entry name" value="ATP-DEPENDENT (S)-NAD(P)H-HYDRATE DEHYDRATASE FAMILY MEMBER"/>
    <property type="match status" value="1"/>
</dbReference>
<dbReference type="PROSITE" id="PS51383">
    <property type="entry name" value="YJEF_C_3"/>
    <property type="match status" value="1"/>
</dbReference>
<evidence type="ECO:0000313" key="9">
    <source>
        <dbReference type="Proteomes" id="UP000824231"/>
    </source>
</evidence>
<feature type="binding site" evidence="6">
    <location>
        <position position="214"/>
    </location>
    <ligand>
        <name>AMP</name>
        <dbReference type="ChEBI" id="CHEBI:456215"/>
    </ligand>
</feature>
<comment type="function">
    <text evidence="6">Catalyzes the dehydration of the S-form of NAD(P)HX at the expense of ADP, which is converted to AMP. Together with NAD(P)HX epimerase, which catalyzes the epimerization of the S- and R-forms, the enzyme allows the repair of both epimers of NAD(P)HX, a damaged form of NAD(P)H that is a result of enzymatic or heat-dependent hydration.</text>
</comment>
<evidence type="ECO:0000256" key="5">
    <source>
        <dbReference type="ARBA" id="ARBA00023239"/>
    </source>
</evidence>
<dbReference type="GO" id="GO:0052856">
    <property type="term" value="F:NAD(P)HX epimerase activity"/>
    <property type="evidence" value="ECO:0007669"/>
    <property type="project" value="TreeGrafter"/>
</dbReference>